<feature type="region of interest" description="Disordered" evidence="1">
    <location>
        <begin position="24"/>
        <end position="68"/>
    </location>
</feature>
<evidence type="ECO:0000313" key="4">
    <source>
        <dbReference type="Proteomes" id="UP000587527"/>
    </source>
</evidence>
<comment type="caution">
    <text evidence="3">The sequence shown here is derived from an EMBL/GenBank/DDBJ whole genome shotgun (WGS) entry which is preliminary data.</text>
</comment>
<protein>
    <recommendedName>
        <fullName evidence="5">Lipoprotein</fullName>
    </recommendedName>
</protein>
<evidence type="ECO:0000256" key="1">
    <source>
        <dbReference type="SAM" id="MobiDB-lite"/>
    </source>
</evidence>
<organism evidence="3 4">
    <name type="scientific">Allocatelliglobosispora scoriae</name>
    <dbReference type="NCBI Taxonomy" id="643052"/>
    <lineage>
        <taxon>Bacteria</taxon>
        <taxon>Bacillati</taxon>
        <taxon>Actinomycetota</taxon>
        <taxon>Actinomycetes</taxon>
        <taxon>Micromonosporales</taxon>
        <taxon>Micromonosporaceae</taxon>
        <taxon>Allocatelliglobosispora</taxon>
    </lineage>
</organism>
<keyword evidence="2" id="KW-0732">Signal</keyword>
<evidence type="ECO:0000313" key="3">
    <source>
        <dbReference type="EMBL" id="MBB5867089.1"/>
    </source>
</evidence>
<dbReference type="AlphaFoldDB" id="A0A841BIU6"/>
<evidence type="ECO:0008006" key="5">
    <source>
        <dbReference type="Google" id="ProtNLM"/>
    </source>
</evidence>
<name>A0A841BIU6_9ACTN</name>
<dbReference type="Proteomes" id="UP000587527">
    <property type="component" value="Unassembled WGS sequence"/>
</dbReference>
<keyword evidence="4" id="KW-1185">Reference proteome</keyword>
<feature type="chain" id="PRO_5039500452" description="Lipoprotein" evidence="2">
    <location>
        <begin position="23"/>
        <end position="203"/>
    </location>
</feature>
<proteinExistence type="predicted"/>
<evidence type="ECO:0000256" key="2">
    <source>
        <dbReference type="SAM" id="SignalP"/>
    </source>
</evidence>
<dbReference type="EMBL" id="JACHMN010000001">
    <property type="protein sequence ID" value="MBB5867089.1"/>
    <property type="molecule type" value="Genomic_DNA"/>
</dbReference>
<dbReference type="PROSITE" id="PS51257">
    <property type="entry name" value="PROKAR_LIPOPROTEIN"/>
    <property type="match status" value="1"/>
</dbReference>
<gene>
    <name evidence="3" type="ORF">F4553_000468</name>
</gene>
<sequence>MVTRLRSAVVLATAVLSLAGCASEGDRPVAGADPAKAGPQGEVGPRSAAPDSGAVPTGTPTASAPEDPLEALRQRLVTALRAADPGAAAGTLTVEQRPAAENQLVITWTVNTDPSDTTARARVRLDAIALLQAVKGVSMGYGTVLLIATGAVLDKNGIETEAKVVRAKYSRQLIARTDFTKVSPEQVLALPDDKPADIHPAYR</sequence>
<dbReference type="RefSeq" id="WP_184831418.1">
    <property type="nucleotide sequence ID" value="NZ_JACHMN010000001.1"/>
</dbReference>
<reference evidence="3 4" key="1">
    <citation type="submission" date="2020-08" db="EMBL/GenBank/DDBJ databases">
        <title>Sequencing the genomes of 1000 actinobacteria strains.</title>
        <authorList>
            <person name="Klenk H.-P."/>
        </authorList>
    </citation>
    <scope>NUCLEOTIDE SEQUENCE [LARGE SCALE GENOMIC DNA]</scope>
    <source>
        <strain evidence="3 4">DSM 45362</strain>
    </source>
</reference>
<feature type="signal peptide" evidence="2">
    <location>
        <begin position="1"/>
        <end position="22"/>
    </location>
</feature>
<accession>A0A841BIU6</accession>